<comment type="similarity">
    <text evidence="1 3">Belongs to the pirin family.</text>
</comment>
<dbReference type="CDD" id="cd02909">
    <property type="entry name" value="cupin_pirin_N"/>
    <property type="match status" value="1"/>
</dbReference>
<evidence type="ECO:0000256" key="2">
    <source>
        <dbReference type="PIRSR" id="PIRSR006232-1"/>
    </source>
</evidence>
<dbReference type="AlphaFoldDB" id="A0A327NLW9"/>
<dbReference type="PIRSF" id="PIRSF006232">
    <property type="entry name" value="Pirin"/>
    <property type="match status" value="1"/>
</dbReference>
<dbReference type="Pfam" id="PF02678">
    <property type="entry name" value="Pirin"/>
    <property type="match status" value="1"/>
</dbReference>
<feature type="binding site" evidence="2">
    <location>
        <position position="40"/>
    </location>
    <ligand>
        <name>Fe cation</name>
        <dbReference type="ChEBI" id="CHEBI:24875"/>
    </ligand>
</feature>
<dbReference type="Pfam" id="PF05726">
    <property type="entry name" value="Pirin_C"/>
    <property type="match status" value="1"/>
</dbReference>
<dbReference type="InterPro" id="IPR008778">
    <property type="entry name" value="Pirin_C_dom"/>
</dbReference>
<proteinExistence type="inferred from homology"/>
<name>A0A327NLW9_9BACT</name>
<dbReference type="InterPro" id="IPR012093">
    <property type="entry name" value="Pirin"/>
</dbReference>
<dbReference type="SUPFAM" id="SSF51182">
    <property type="entry name" value="RmlC-like cupins"/>
    <property type="match status" value="1"/>
</dbReference>
<evidence type="ECO:0000313" key="7">
    <source>
        <dbReference type="Proteomes" id="UP000249016"/>
    </source>
</evidence>
<feature type="binding site" evidence="2">
    <location>
        <position position="42"/>
    </location>
    <ligand>
        <name>Fe cation</name>
        <dbReference type="ChEBI" id="CHEBI:24875"/>
    </ligand>
</feature>
<dbReference type="PANTHER" id="PTHR43594:SF1">
    <property type="entry name" value="QUERCETIN 2,3-DIOXYGENASE PA2418-RELATED"/>
    <property type="match status" value="1"/>
</dbReference>
<dbReference type="GO" id="GO:0046872">
    <property type="term" value="F:metal ion binding"/>
    <property type="evidence" value="ECO:0007669"/>
    <property type="project" value="UniProtKB-KW"/>
</dbReference>
<organism evidence="6 7">
    <name type="scientific">Spirosoma telluris</name>
    <dbReference type="NCBI Taxonomy" id="2183553"/>
    <lineage>
        <taxon>Bacteria</taxon>
        <taxon>Pseudomonadati</taxon>
        <taxon>Bacteroidota</taxon>
        <taxon>Cytophagia</taxon>
        <taxon>Cytophagales</taxon>
        <taxon>Cytophagaceae</taxon>
        <taxon>Spirosoma</taxon>
    </lineage>
</organism>
<comment type="cofactor">
    <cofactor evidence="2">
        <name>Fe cation</name>
        <dbReference type="ChEBI" id="CHEBI:24875"/>
    </cofactor>
    <text evidence="2">Binds 1 Fe cation per subunit.</text>
</comment>
<keyword evidence="7" id="KW-1185">Reference proteome</keyword>
<dbReference type="Gene3D" id="2.60.120.10">
    <property type="entry name" value="Jelly Rolls"/>
    <property type="match status" value="2"/>
</dbReference>
<gene>
    <name evidence="6" type="ORF">HMF3257_22955</name>
</gene>
<reference evidence="6 7" key="1">
    <citation type="submission" date="2018-06" db="EMBL/GenBank/DDBJ databases">
        <title>Spirosoma sp. HMF3257 Genome sequencing and assembly.</title>
        <authorList>
            <person name="Kang H."/>
            <person name="Cha I."/>
            <person name="Kim H."/>
            <person name="Kang J."/>
            <person name="Joh K."/>
        </authorList>
    </citation>
    <scope>NUCLEOTIDE SEQUENCE [LARGE SCALE GENOMIC DNA]</scope>
    <source>
        <strain evidence="6 7">HMF3257</strain>
    </source>
</reference>
<evidence type="ECO:0000256" key="1">
    <source>
        <dbReference type="ARBA" id="ARBA00008416"/>
    </source>
</evidence>
<keyword evidence="2" id="KW-0479">Metal-binding</keyword>
<evidence type="ECO:0000256" key="3">
    <source>
        <dbReference type="RuleBase" id="RU003457"/>
    </source>
</evidence>
<dbReference type="Proteomes" id="UP000249016">
    <property type="component" value="Unassembled WGS sequence"/>
</dbReference>
<dbReference type="InterPro" id="IPR011051">
    <property type="entry name" value="RmlC_Cupin_sf"/>
</dbReference>
<dbReference type="InterPro" id="IPR053186">
    <property type="entry name" value="QDO-related"/>
</dbReference>
<keyword evidence="2" id="KW-0408">Iron</keyword>
<dbReference type="InterPro" id="IPR003829">
    <property type="entry name" value="Pirin_N_dom"/>
</dbReference>
<dbReference type="PANTHER" id="PTHR43594">
    <property type="entry name" value="QUERCETIN 2,3-DIOXYGENASE"/>
    <property type="match status" value="1"/>
</dbReference>
<accession>A0A327NLW9</accession>
<comment type="caution">
    <text evidence="6">The sequence shown here is derived from an EMBL/GenBank/DDBJ whole genome shotgun (WGS) entry which is preliminary data.</text>
</comment>
<evidence type="ECO:0000259" key="4">
    <source>
        <dbReference type="Pfam" id="PF02678"/>
    </source>
</evidence>
<feature type="binding site" evidence="2">
    <location>
        <position position="86"/>
    </location>
    <ligand>
        <name>Fe cation</name>
        <dbReference type="ChEBI" id="CHEBI:24875"/>
    </ligand>
</feature>
<feature type="domain" description="Pirin N-terminal" evidence="4">
    <location>
        <begin position="12"/>
        <end position="106"/>
    </location>
</feature>
<dbReference type="CDD" id="cd02247">
    <property type="entry name" value="cupin_pirin_C"/>
    <property type="match status" value="1"/>
</dbReference>
<protein>
    <submittedName>
        <fullName evidence="6">Pirin family protein</fullName>
    </submittedName>
</protein>
<dbReference type="InterPro" id="IPR014710">
    <property type="entry name" value="RmlC-like_jellyroll"/>
</dbReference>
<sequence>MGLNAFHPQGSRPFNPFLLLDHHGPMQVQPSNRPKGVDQHPHRGFETVTIVYEGALEHRDSAGNYGKLFAGDVQWMTAASGIIHEEKHEKEFSRQGGQLDFVQLWVNLPAKDKKSPPNYQDIAASKIQTTVLPNGGKLRVIAGELAGLQGPASTFSPIFVADLTLANSQSETLTIPAQYTAMVYVLNGSASLNGKPINRGQIALMNTNGDTITLSTSSAAKLLILAGEPIHEPLAVYGPFVMNTREEILEAFEDFQNGRMGVLN</sequence>
<feature type="binding site" evidence="2">
    <location>
        <position position="84"/>
    </location>
    <ligand>
        <name>Fe cation</name>
        <dbReference type="ChEBI" id="CHEBI:24875"/>
    </ligand>
</feature>
<evidence type="ECO:0000259" key="5">
    <source>
        <dbReference type="Pfam" id="PF05726"/>
    </source>
</evidence>
<evidence type="ECO:0000313" key="6">
    <source>
        <dbReference type="EMBL" id="RAI76320.1"/>
    </source>
</evidence>
<feature type="domain" description="Pirin C-terminal" evidence="5">
    <location>
        <begin position="161"/>
        <end position="261"/>
    </location>
</feature>
<dbReference type="EMBL" id="QLII01000001">
    <property type="protein sequence ID" value="RAI76320.1"/>
    <property type="molecule type" value="Genomic_DNA"/>
</dbReference>